<sequence>MISYNFVNNKHNIKFKKTGHNLIPYYENVSSNKHVTHKQLNQSKKLLSTVQVQPDVSTPNKRRSNDSAGSGGLPTPKQQRSGNKQFQDNEIILDETGDNRQVDSTSKYMQQHKIPFDQVKRAVSSNLPCFHITFHPTNEDQKVPSGFNAANQVFEYLKQQNLQINRFSFVGWAGAKLKLGLNNKEDYINLVSTEEWSTNIMNIPIAIEKPKFIPDCFALVIRYIPRGLDYEFAKEEISRSIASVVNLKRIQYSYNRKADDCRFHVKDRQEYNRELNMRRISIGNIMVPITRFLEGNKLAYCTRCWHAGHMRNKCLAATARCRICTQEITDI</sequence>
<feature type="region of interest" description="Disordered" evidence="1">
    <location>
        <begin position="50"/>
        <end position="108"/>
    </location>
</feature>
<evidence type="ECO:0000313" key="2">
    <source>
        <dbReference type="EMBL" id="CAF1433748.1"/>
    </source>
</evidence>
<evidence type="ECO:0008006" key="5">
    <source>
        <dbReference type="Google" id="ProtNLM"/>
    </source>
</evidence>
<evidence type="ECO:0000313" key="3">
    <source>
        <dbReference type="EMBL" id="CAF4013827.1"/>
    </source>
</evidence>
<dbReference type="AlphaFoldDB" id="A0A815NEW0"/>
<dbReference type="Proteomes" id="UP000681967">
    <property type="component" value="Unassembled WGS sequence"/>
</dbReference>
<dbReference type="EMBL" id="CAJOBH010005116">
    <property type="protein sequence ID" value="CAF4013827.1"/>
    <property type="molecule type" value="Genomic_DNA"/>
</dbReference>
<name>A0A815NEW0_9BILA</name>
<gene>
    <name evidence="3" type="ORF">BYL167_LOCUS14380</name>
    <name evidence="2" type="ORF">CJN711_LOCUS23719</name>
</gene>
<comment type="caution">
    <text evidence="2">The sequence shown here is derived from an EMBL/GenBank/DDBJ whole genome shotgun (WGS) entry which is preliminary data.</text>
</comment>
<protein>
    <recommendedName>
        <fullName evidence="5">CCHC-type domain-containing protein</fullName>
    </recommendedName>
</protein>
<reference evidence="2" key="1">
    <citation type="submission" date="2021-02" db="EMBL/GenBank/DDBJ databases">
        <authorList>
            <person name="Nowell W R."/>
        </authorList>
    </citation>
    <scope>NUCLEOTIDE SEQUENCE</scope>
</reference>
<feature type="compositionally biased region" description="Polar residues" evidence="1">
    <location>
        <begin position="50"/>
        <end position="59"/>
    </location>
</feature>
<accession>A0A815NEW0</accession>
<proteinExistence type="predicted"/>
<dbReference type="Proteomes" id="UP000663855">
    <property type="component" value="Unassembled WGS sequence"/>
</dbReference>
<evidence type="ECO:0000256" key="1">
    <source>
        <dbReference type="SAM" id="MobiDB-lite"/>
    </source>
</evidence>
<evidence type="ECO:0000313" key="4">
    <source>
        <dbReference type="Proteomes" id="UP000663855"/>
    </source>
</evidence>
<organism evidence="2 4">
    <name type="scientific">Rotaria magnacalcarata</name>
    <dbReference type="NCBI Taxonomy" id="392030"/>
    <lineage>
        <taxon>Eukaryota</taxon>
        <taxon>Metazoa</taxon>
        <taxon>Spiralia</taxon>
        <taxon>Gnathifera</taxon>
        <taxon>Rotifera</taxon>
        <taxon>Eurotatoria</taxon>
        <taxon>Bdelloidea</taxon>
        <taxon>Philodinida</taxon>
        <taxon>Philodinidae</taxon>
        <taxon>Rotaria</taxon>
    </lineage>
</organism>
<dbReference type="EMBL" id="CAJNOV010011020">
    <property type="protein sequence ID" value="CAF1433748.1"/>
    <property type="molecule type" value="Genomic_DNA"/>
</dbReference>
<feature type="compositionally biased region" description="Polar residues" evidence="1">
    <location>
        <begin position="76"/>
        <end position="88"/>
    </location>
</feature>